<reference evidence="9" key="2">
    <citation type="submission" date="2025-08" db="UniProtKB">
        <authorList>
            <consortium name="Ensembl"/>
        </authorList>
    </citation>
    <scope>IDENTIFICATION</scope>
</reference>
<dbReference type="SUPFAM" id="SSF55729">
    <property type="entry name" value="Acyl-CoA N-acyltransferases (Nat)"/>
    <property type="match status" value="1"/>
</dbReference>
<feature type="compositionally biased region" description="Low complexity" evidence="6">
    <location>
        <begin position="160"/>
        <end position="170"/>
    </location>
</feature>
<protein>
    <recommendedName>
        <fullName evidence="5">Arginyl-tRNA--protein transferase 1</fullName>
        <shortName evidence="5">Arginyltransferase 1</shortName>
        <shortName evidence="5">R-transferase 1</shortName>
        <ecNumber evidence="5">2.3.2.8</ecNumber>
    </recommendedName>
    <alternativeName>
        <fullName evidence="5">Arginine-tRNA--protein transferase 1</fullName>
    </alternativeName>
</protein>
<dbReference type="InterPro" id="IPR007471">
    <property type="entry name" value="N-end_Aminoacyl_Trfase_N"/>
</dbReference>
<keyword evidence="2 5" id="KW-0808">Transferase</keyword>
<dbReference type="GO" id="GO:0004057">
    <property type="term" value="F:arginyl-tRNA--protein transferase activity"/>
    <property type="evidence" value="ECO:0007669"/>
    <property type="project" value="UniProtKB-EC"/>
</dbReference>
<name>H2Y4K0_CIOSA</name>
<evidence type="ECO:0000313" key="10">
    <source>
        <dbReference type="Proteomes" id="UP000007875"/>
    </source>
</evidence>
<evidence type="ECO:0000256" key="3">
    <source>
        <dbReference type="ARBA" id="ARBA00022786"/>
    </source>
</evidence>
<dbReference type="PIRSF" id="PIRSF037207">
    <property type="entry name" value="ATE1_euk"/>
    <property type="match status" value="1"/>
</dbReference>
<dbReference type="InterPro" id="IPR030700">
    <property type="entry name" value="N-end_Aminoacyl_Trfase"/>
</dbReference>
<dbReference type="HOGENOM" id="CLU_020349_1_0_1"/>
<dbReference type="PANTHER" id="PTHR21367:SF1">
    <property type="entry name" value="ARGINYL-TRNA--PROTEIN TRANSFERASE 1"/>
    <property type="match status" value="1"/>
</dbReference>
<feature type="compositionally biased region" description="Polar residues" evidence="6">
    <location>
        <begin position="136"/>
        <end position="146"/>
    </location>
</feature>
<reference evidence="9" key="3">
    <citation type="submission" date="2025-09" db="UniProtKB">
        <authorList>
            <consortium name="Ensembl"/>
        </authorList>
    </citation>
    <scope>IDENTIFICATION</scope>
</reference>
<evidence type="ECO:0000256" key="1">
    <source>
        <dbReference type="ARBA" id="ARBA00009991"/>
    </source>
</evidence>
<evidence type="ECO:0000256" key="2">
    <source>
        <dbReference type="ARBA" id="ARBA00022679"/>
    </source>
</evidence>
<organism evidence="9 10">
    <name type="scientific">Ciona savignyi</name>
    <name type="common">Pacific transparent sea squirt</name>
    <dbReference type="NCBI Taxonomy" id="51511"/>
    <lineage>
        <taxon>Eukaryota</taxon>
        <taxon>Metazoa</taxon>
        <taxon>Chordata</taxon>
        <taxon>Tunicata</taxon>
        <taxon>Ascidiacea</taxon>
        <taxon>Phlebobranchia</taxon>
        <taxon>Cionidae</taxon>
        <taxon>Ciona</taxon>
    </lineage>
</organism>
<comment type="similarity">
    <text evidence="1 5">Belongs to the R-transferase family.</text>
</comment>
<dbReference type="AlphaFoldDB" id="H2Y4K0"/>
<feature type="domain" description="N-end aminoacyl transferase N-terminal" evidence="7">
    <location>
        <begin position="14"/>
        <end position="85"/>
    </location>
</feature>
<evidence type="ECO:0000256" key="6">
    <source>
        <dbReference type="SAM" id="MobiDB-lite"/>
    </source>
</evidence>
<dbReference type="STRING" id="51511.ENSCSAVP00000000248"/>
<dbReference type="GO" id="GO:0005737">
    <property type="term" value="C:cytoplasm"/>
    <property type="evidence" value="ECO:0007669"/>
    <property type="project" value="TreeGrafter"/>
</dbReference>
<proteinExistence type="inferred from homology"/>
<evidence type="ECO:0000256" key="4">
    <source>
        <dbReference type="ARBA" id="ARBA00023315"/>
    </source>
</evidence>
<feature type="region of interest" description="Disordered" evidence="6">
    <location>
        <begin position="110"/>
        <end position="188"/>
    </location>
</feature>
<dbReference type="Pfam" id="PF04376">
    <property type="entry name" value="ATE_N"/>
    <property type="match status" value="1"/>
</dbReference>
<dbReference type="FunCoup" id="H2Y4K0">
    <property type="interactions" value="600"/>
</dbReference>
<evidence type="ECO:0000259" key="8">
    <source>
        <dbReference type="Pfam" id="PF04377"/>
    </source>
</evidence>
<dbReference type="InterPro" id="IPR017137">
    <property type="entry name" value="Arg-tRNA-P_Trfase_1_euk"/>
</dbReference>
<evidence type="ECO:0000313" key="9">
    <source>
        <dbReference type="Ensembl" id="ENSCSAVP00000000248.1"/>
    </source>
</evidence>
<dbReference type="GeneTree" id="ENSGT00500000044926"/>
<feature type="domain" description="N-end rule aminoacyl transferase C-terminal" evidence="8">
    <location>
        <begin position="260"/>
        <end position="393"/>
    </location>
</feature>
<dbReference type="InterPro" id="IPR007472">
    <property type="entry name" value="N-end_Aminoacyl_Trfase_C"/>
</dbReference>
<dbReference type="InParanoid" id="H2Y4K0"/>
<reference evidence="10" key="1">
    <citation type="submission" date="2003-08" db="EMBL/GenBank/DDBJ databases">
        <authorList>
            <person name="Birren B."/>
            <person name="Nusbaum C."/>
            <person name="Abebe A."/>
            <person name="Abouelleil A."/>
            <person name="Adekoya E."/>
            <person name="Ait-zahra M."/>
            <person name="Allen N."/>
            <person name="Allen T."/>
            <person name="An P."/>
            <person name="Anderson M."/>
            <person name="Anderson S."/>
            <person name="Arachchi H."/>
            <person name="Armbruster J."/>
            <person name="Bachantsang P."/>
            <person name="Baldwin J."/>
            <person name="Barry A."/>
            <person name="Bayul T."/>
            <person name="Blitshsteyn B."/>
            <person name="Bloom T."/>
            <person name="Blye J."/>
            <person name="Boguslavskiy L."/>
            <person name="Borowsky M."/>
            <person name="Boukhgalter B."/>
            <person name="Brunache A."/>
            <person name="Butler J."/>
            <person name="Calixte N."/>
            <person name="Calvo S."/>
            <person name="Camarata J."/>
            <person name="Campo K."/>
            <person name="Chang J."/>
            <person name="Cheshatsang Y."/>
            <person name="Citroen M."/>
            <person name="Collymore A."/>
            <person name="Considine T."/>
            <person name="Cook A."/>
            <person name="Cooke P."/>
            <person name="Corum B."/>
            <person name="Cuomo C."/>
            <person name="David R."/>
            <person name="Dawoe T."/>
            <person name="Degray S."/>
            <person name="Dodge S."/>
            <person name="Dooley K."/>
            <person name="Dorje P."/>
            <person name="Dorjee K."/>
            <person name="Dorris L."/>
            <person name="Duffey N."/>
            <person name="Dupes A."/>
            <person name="Elkins T."/>
            <person name="Engels R."/>
            <person name="Erickson J."/>
            <person name="Farina A."/>
            <person name="Faro S."/>
            <person name="Ferreira P."/>
            <person name="Fischer H."/>
            <person name="Fitzgerald M."/>
            <person name="Foley K."/>
            <person name="Gage D."/>
            <person name="Galagan J."/>
            <person name="Gearin G."/>
            <person name="Gnerre S."/>
            <person name="Gnirke A."/>
            <person name="Goyette A."/>
            <person name="Graham J."/>
            <person name="Grandbois E."/>
            <person name="Gyaltsen K."/>
            <person name="Hafez N."/>
            <person name="Hagopian D."/>
            <person name="Hagos B."/>
            <person name="Hall J."/>
            <person name="Hatcher B."/>
            <person name="Heller A."/>
            <person name="Higgins H."/>
            <person name="Honan T."/>
            <person name="Horn A."/>
            <person name="Houde N."/>
            <person name="Hughes L."/>
            <person name="Hulme W."/>
            <person name="Husby E."/>
            <person name="Iliev I."/>
            <person name="Jaffe D."/>
            <person name="Jones C."/>
            <person name="Kamal M."/>
            <person name="Kamat A."/>
            <person name="Kamvysselis M."/>
            <person name="Karlsson E."/>
            <person name="Kells C."/>
            <person name="Kieu A."/>
            <person name="Kisner P."/>
            <person name="Kodira C."/>
            <person name="Kulbokas E."/>
            <person name="Labutti K."/>
            <person name="Lama D."/>
            <person name="Landers T."/>
            <person name="Leger J."/>
            <person name="Levine S."/>
            <person name="Lewis D."/>
            <person name="Lewis T."/>
            <person name="Lindblad-toh K."/>
            <person name="Liu X."/>
            <person name="Lokyitsang T."/>
            <person name="Lokyitsang Y."/>
            <person name="Lucien O."/>
            <person name="Lui A."/>
            <person name="Ma L.J."/>
            <person name="Mabbitt R."/>
            <person name="Macdonald J."/>
            <person name="Maclean C."/>
            <person name="Major J."/>
            <person name="Manning J."/>
            <person name="Marabella R."/>
            <person name="Maru K."/>
            <person name="Matthews C."/>
            <person name="Mauceli E."/>
            <person name="Mccarthy M."/>
            <person name="Mcdonough S."/>
            <person name="Mcghee T."/>
            <person name="Meldrim J."/>
            <person name="Meneus L."/>
            <person name="Mesirov J."/>
            <person name="Mihalev A."/>
            <person name="Mihova T."/>
            <person name="Mikkelsen T."/>
            <person name="Mlenga V."/>
            <person name="Moru K."/>
            <person name="Mozes J."/>
            <person name="Mulrain L."/>
            <person name="Munson G."/>
            <person name="Naylor J."/>
            <person name="Newes C."/>
            <person name="Nguyen C."/>
            <person name="Nguyen N."/>
            <person name="Nguyen T."/>
            <person name="Nicol R."/>
            <person name="Nielsen C."/>
            <person name="Nizzari M."/>
            <person name="Norbu C."/>
            <person name="Norbu N."/>
            <person name="O'donnell P."/>
            <person name="Okoawo O."/>
            <person name="O'leary S."/>
            <person name="Omotosho B."/>
            <person name="O'neill K."/>
            <person name="Osman S."/>
            <person name="Parker S."/>
            <person name="Perrin D."/>
            <person name="Phunkhang P."/>
            <person name="Piqani B."/>
            <person name="Purcell S."/>
            <person name="Rachupka T."/>
            <person name="Ramasamy U."/>
            <person name="Rameau R."/>
            <person name="Ray V."/>
            <person name="Raymond C."/>
            <person name="Retta R."/>
            <person name="Richardson S."/>
            <person name="Rise C."/>
            <person name="Rodriguez J."/>
            <person name="Rogers J."/>
            <person name="Rogov P."/>
            <person name="Rutman M."/>
            <person name="Schupbach R."/>
            <person name="Seaman C."/>
            <person name="Settipalli S."/>
            <person name="Sharpe T."/>
            <person name="Sheridan J."/>
            <person name="Sherpa N."/>
            <person name="Shi J."/>
            <person name="Smirnov S."/>
            <person name="Smith C."/>
            <person name="Sougnez C."/>
            <person name="Spencer B."/>
            <person name="Stalker J."/>
            <person name="Stange-thomann N."/>
            <person name="Stavropoulos S."/>
            <person name="Stetson K."/>
            <person name="Stone C."/>
            <person name="Stone S."/>
            <person name="Stubbs M."/>
            <person name="Talamas J."/>
            <person name="Tchuinga P."/>
            <person name="Tenzing P."/>
            <person name="Tesfaye S."/>
            <person name="Theodore J."/>
            <person name="Thoulutsang Y."/>
            <person name="Topham K."/>
            <person name="Towey S."/>
            <person name="Tsamla T."/>
            <person name="Tsomo N."/>
            <person name="Vallee D."/>
            <person name="Vassiliev H."/>
            <person name="Venkataraman V."/>
            <person name="Vinson J."/>
            <person name="Vo A."/>
            <person name="Wade C."/>
            <person name="Wang S."/>
            <person name="Wangchuk T."/>
            <person name="Wangdi T."/>
            <person name="Whittaker C."/>
            <person name="Wilkinson J."/>
            <person name="Wu Y."/>
            <person name="Wyman D."/>
            <person name="Yadav S."/>
            <person name="Yang S."/>
            <person name="Yang X."/>
            <person name="Yeager S."/>
            <person name="Yee E."/>
            <person name="Young G."/>
            <person name="Zainoun J."/>
            <person name="Zembeck L."/>
            <person name="Zimmer A."/>
            <person name="Zody M."/>
            <person name="Lander E."/>
        </authorList>
    </citation>
    <scope>NUCLEOTIDE SEQUENCE [LARGE SCALE GENOMIC DNA]</scope>
</reference>
<dbReference type="EC" id="2.3.2.8" evidence="5"/>
<dbReference type="Pfam" id="PF04377">
    <property type="entry name" value="ATE_C"/>
    <property type="match status" value="1"/>
</dbReference>
<dbReference type="Proteomes" id="UP000007875">
    <property type="component" value="Unassembled WGS sequence"/>
</dbReference>
<evidence type="ECO:0000259" key="7">
    <source>
        <dbReference type="Pfam" id="PF04376"/>
    </source>
</evidence>
<dbReference type="OMA" id="KYQTAIH"/>
<dbReference type="eggNOG" id="KOG1193">
    <property type="taxonomic scope" value="Eukaryota"/>
</dbReference>
<dbReference type="InterPro" id="IPR016181">
    <property type="entry name" value="Acyl_CoA_acyltransferase"/>
</dbReference>
<keyword evidence="3 5" id="KW-0833">Ubl conjugation pathway</keyword>
<comment type="function">
    <text evidence="5">Involved in the post-translational conjugation of arginine to the N-terminal aspartate or glutamate of a protein. This arginylation is required for degradation of the protein via the ubiquitin pathway.</text>
</comment>
<accession>H2Y4K0</accession>
<comment type="catalytic activity">
    <reaction evidence="5">
        <text>an N-terminal L-alpha-aminoacyl-[protein] + L-arginyl-tRNA(Arg) = an N-terminal L-arginyl-L-aminoacyl-[protein] + tRNA(Arg) + H(+)</text>
        <dbReference type="Rhea" id="RHEA:10208"/>
        <dbReference type="Rhea" id="RHEA-COMP:9658"/>
        <dbReference type="Rhea" id="RHEA-COMP:9673"/>
        <dbReference type="Rhea" id="RHEA-COMP:10636"/>
        <dbReference type="Rhea" id="RHEA-COMP:10638"/>
        <dbReference type="ChEBI" id="CHEBI:15378"/>
        <dbReference type="ChEBI" id="CHEBI:78442"/>
        <dbReference type="ChEBI" id="CHEBI:78513"/>
        <dbReference type="ChEBI" id="CHEBI:78597"/>
        <dbReference type="ChEBI" id="CHEBI:83562"/>
        <dbReference type="EC" id="2.3.2.8"/>
    </reaction>
</comment>
<keyword evidence="10" id="KW-1185">Reference proteome</keyword>
<dbReference type="PANTHER" id="PTHR21367">
    <property type="entry name" value="ARGININE-TRNA-PROTEIN TRANSFERASE 1"/>
    <property type="match status" value="1"/>
</dbReference>
<sequence>QYSIVEYFDESEGYKCGYCKSKTTSYSQGMWAHSLNVEDYQALIDRGWRRSGCYCYKPTMNKTCCPLYTLRCDTQKFNLTKSKKKVAKRMRQFLVSGGQNDLDKWKTHCERSRNDEENPTTSEPKDPIPCGAEPSINLSKTSNSSIEIKEEPGQPGQPGQPGTSVPGSGPDPNKPLCKKAKAARAERKRDKLIKEGNLKLISSVFQEINKFINLKMMSIRKKIPDYPVKPTTRGYPNPPSQVRLIQSSPPSAEFLSTKTESHALYAKYQVAIHKDNPDDCTMKQWTRFLVDSPLNGPLKGYGSYHNQYWLDGKLVAVGVLDILPSCISSVYLYYDPDYGFLSFGVYSALSEISLVRRLTRTHPCLTHYYMGYYIQSCPKMRYKSAYKPSYLLCPESYEWVPIEKCEATLQESPYSRLNVLNGGSPDAQDEDGTVTSLDKVHCLYRRSITTYARYKSHKYGESNGKAESEDNHVREYVQLVGRSCAERMLLYR</sequence>
<evidence type="ECO:0000256" key="5">
    <source>
        <dbReference type="PIRNR" id="PIRNR037207"/>
    </source>
</evidence>
<dbReference type="Ensembl" id="ENSCSAVT00000000250.1">
    <property type="protein sequence ID" value="ENSCSAVP00000000248.1"/>
    <property type="gene ID" value="ENSCSAVG00000000138.1"/>
</dbReference>
<keyword evidence="4 5" id="KW-0012">Acyltransferase</keyword>